<evidence type="ECO:0000256" key="4">
    <source>
        <dbReference type="ARBA" id="ARBA00022692"/>
    </source>
</evidence>
<reference evidence="8" key="1">
    <citation type="submission" date="2019-06" db="EMBL/GenBank/DDBJ databases">
        <authorList>
            <consortium name="Wellcome Sanger Institute Data Sharing"/>
        </authorList>
    </citation>
    <scope>NUCLEOTIDE SEQUENCE [LARGE SCALE GENOMIC DNA]</scope>
</reference>
<evidence type="ECO:0000256" key="3">
    <source>
        <dbReference type="ARBA" id="ARBA00022448"/>
    </source>
</evidence>
<feature type="transmembrane region" description="Helical" evidence="7">
    <location>
        <begin position="255"/>
        <end position="276"/>
    </location>
</feature>
<dbReference type="PANTHER" id="PTHR10332">
    <property type="entry name" value="EQUILIBRATIVE NUCLEOSIDE TRANSPORTER"/>
    <property type="match status" value="1"/>
</dbReference>
<dbReference type="GO" id="GO:0016323">
    <property type="term" value="C:basolateral plasma membrane"/>
    <property type="evidence" value="ECO:0007669"/>
    <property type="project" value="UniProtKB-SubCell"/>
</dbReference>
<keyword evidence="9" id="KW-1185">Reference proteome</keyword>
<comment type="subcellular location">
    <subcellularLocation>
        <location evidence="1">Basolateral cell membrane</location>
        <topology evidence="1">Multi-pass membrane protein</topology>
    </subcellularLocation>
</comment>
<feature type="transmembrane region" description="Helical" evidence="7">
    <location>
        <begin position="184"/>
        <end position="204"/>
    </location>
</feature>
<feature type="transmembrane region" description="Helical" evidence="7">
    <location>
        <begin position="57"/>
        <end position="81"/>
    </location>
</feature>
<evidence type="ECO:0000256" key="1">
    <source>
        <dbReference type="ARBA" id="ARBA00004554"/>
    </source>
</evidence>
<dbReference type="InterPro" id="IPR036259">
    <property type="entry name" value="MFS_trans_sf"/>
</dbReference>
<evidence type="ECO:0000256" key="6">
    <source>
        <dbReference type="ARBA" id="ARBA00023136"/>
    </source>
</evidence>
<evidence type="ECO:0000256" key="5">
    <source>
        <dbReference type="ARBA" id="ARBA00022989"/>
    </source>
</evidence>
<keyword evidence="4 7" id="KW-0812">Transmembrane</keyword>
<dbReference type="SUPFAM" id="SSF103473">
    <property type="entry name" value="MFS general substrate transporter"/>
    <property type="match status" value="1"/>
</dbReference>
<dbReference type="Gene3D" id="1.20.1250.20">
    <property type="entry name" value="MFS general substrate transporter like domains"/>
    <property type="match status" value="1"/>
</dbReference>
<feature type="transmembrane region" description="Helical" evidence="7">
    <location>
        <begin position="120"/>
        <end position="146"/>
    </location>
</feature>
<feature type="transmembrane region" description="Helical" evidence="7">
    <location>
        <begin position="12"/>
        <end position="36"/>
    </location>
</feature>
<name>A0A673BJN4_9TELE</name>
<feature type="transmembrane region" description="Helical" evidence="7">
    <location>
        <begin position="324"/>
        <end position="342"/>
    </location>
</feature>
<keyword evidence="3" id="KW-0813">Transport</keyword>
<organism evidence="8 9">
    <name type="scientific">Sphaeramia orbicularis</name>
    <name type="common">orbiculate cardinalfish</name>
    <dbReference type="NCBI Taxonomy" id="375764"/>
    <lineage>
        <taxon>Eukaryota</taxon>
        <taxon>Metazoa</taxon>
        <taxon>Chordata</taxon>
        <taxon>Craniata</taxon>
        <taxon>Vertebrata</taxon>
        <taxon>Euteleostomi</taxon>
        <taxon>Actinopterygii</taxon>
        <taxon>Neopterygii</taxon>
        <taxon>Teleostei</taxon>
        <taxon>Neoteleostei</taxon>
        <taxon>Acanthomorphata</taxon>
        <taxon>Gobiaria</taxon>
        <taxon>Kurtiformes</taxon>
        <taxon>Apogonoidei</taxon>
        <taxon>Apogonidae</taxon>
        <taxon>Apogoninae</taxon>
        <taxon>Sphaeramia</taxon>
    </lineage>
</organism>
<dbReference type="GO" id="GO:0015854">
    <property type="term" value="P:guanine transport"/>
    <property type="evidence" value="ECO:0007669"/>
    <property type="project" value="TreeGrafter"/>
</dbReference>
<reference evidence="8" key="2">
    <citation type="submission" date="2025-08" db="UniProtKB">
        <authorList>
            <consortium name="Ensembl"/>
        </authorList>
    </citation>
    <scope>IDENTIFICATION</scope>
</reference>
<feature type="transmembrane region" description="Helical" evidence="7">
    <location>
        <begin position="152"/>
        <end position="172"/>
    </location>
</feature>
<feature type="transmembrane region" description="Helical" evidence="7">
    <location>
        <begin position="288"/>
        <end position="304"/>
    </location>
</feature>
<proteinExistence type="inferred from homology"/>
<keyword evidence="5 7" id="KW-1133">Transmembrane helix</keyword>
<protein>
    <submittedName>
        <fullName evidence="8">Equilibrative nucleoside transporter 2-like</fullName>
    </submittedName>
</protein>
<dbReference type="InterPro" id="IPR034764">
    <property type="entry name" value="ENT1/ENT2"/>
</dbReference>
<dbReference type="PANTHER" id="PTHR10332:SF8">
    <property type="entry name" value="EQUILIBRATIVE NUCLEOSIDE TRANSPORTER 2"/>
    <property type="match status" value="1"/>
</dbReference>
<keyword evidence="6 7" id="KW-0472">Membrane</keyword>
<gene>
    <name evidence="8" type="primary">LOC115438786</name>
</gene>
<dbReference type="GO" id="GO:0015853">
    <property type="term" value="P:adenine transport"/>
    <property type="evidence" value="ECO:0007669"/>
    <property type="project" value="TreeGrafter"/>
</dbReference>
<accession>A0A673BJN4</accession>
<dbReference type="PRINTS" id="PR01130">
    <property type="entry name" value="DERENTRNSPRT"/>
</dbReference>
<dbReference type="NCBIfam" id="TIGR00939">
    <property type="entry name" value="2a57"/>
    <property type="match status" value="1"/>
</dbReference>
<feature type="transmembrane region" description="Helical" evidence="7">
    <location>
        <begin position="395"/>
        <end position="416"/>
    </location>
</feature>
<dbReference type="GO" id="GO:0035364">
    <property type="term" value="P:thymine transport"/>
    <property type="evidence" value="ECO:0007669"/>
    <property type="project" value="TreeGrafter"/>
</dbReference>
<dbReference type="Proteomes" id="UP000472271">
    <property type="component" value="Chromosome 18"/>
</dbReference>
<dbReference type="GO" id="GO:0035344">
    <property type="term" value="P:hypoxanthine transport"/>
    <property type="evidence" value="ECO:0007669"/>
    <property type="project" value="TreeGrafter"/>
</dbReference>
<dbReference type="InterPro" id="IPR002259">
    <property type="entry name" value="Eqnu_transpt"/>
</dbReference>
<sequence>NGNAVNPTTPLGIIFFILGLGTLLPWNFFMTASLYFEGRLNTTEWSNGTVVVRKEYYFKNWMTLLSQLPLLLFTLLNSFLYQRISELMRIAGSLVFILLLFLLTAVLVKVPMEEDRFFSVTMATIWFINSFGAVLQGSLFGLVGLLPQKYSAIFMSGQGLAGTFAAIAMLLAIGSDADSETAALGYFITPCVGTLITLFSYLFLPRLVSVATKSDSPSELEVDSSPDGTKQAFLSLEQVERGQTKSSVMEVFKKIWVMALCVTFVFTVTLSVFPAVTADVKTAFPGKWERFFISVCCFLIFNINDWLGRTITTLIRWPSKESRLFPVLVVSRVVFVPLLMLCNVEKRSFLPVYFAHDGAFTAIMALFSLSSGYFVCLSMSYAPQLVDPKDAETAGALMTFFLALGLSIGAALSFPLRALV</sequence>
<evidence type="ECO:0000256" key="2">
    <source>
        <dbReference type="ARBA" id="ARBA00007965"/>
    </source>
</evidence>
<reference evidence="8" key="3">
    <citation type="submission" date="2025-09" db="UniProtKB">
        <authorList>
            <consortium name="Ensembl"/>
        </authorList>
    </citation>
    <scope>IDENTIFICATION</scope>
</reference>
<dbReference type="GO" id="GO:0015213">
    <property type="term" value="F:uridine transmembrane transporter activity"/>
    <property type="evidence" value="ECO:0007669"/>
    <property type="project" value="UniProtKB-ARBA"/>
</dbReference>
<feature type="transmembrane region" description="Helical" evidence="7">
    <location>
        <begin position="87"/>
        <end position="108"/>
    </location>
</feature>
<evidence type="ECO:0000256" key="7">
    <source>
        <dbReference type="SAM" id="Phobius"/>
    </source>
</evidence>
<comment type="similarity">
    <text evidence="2">Belongs to the SLC29A/ENT transporter (TC 2.A.57) family.</text>
</comment>
<dbReference type="PIRSF" id="PIRSF016379">
    <property type="entry name" value="ENT"/>
    <property type="match status" value="1"/>
</dbReference>
<evidence type="ECO:0000313" key="8">
    <source>
        <dbReference type="Ensembl" id="ENSSORP00005041479.1"/>
    </source>
</evidence>
<dbReference type="Pfam" id="PF01733">
    <property type="entry name" value="Nucleoside_tran"/>
    <property type="match status" value="1"/>
</dbReference>
<dbReference type="AlphaFoldDB" id="A0A673BJN4"/>
<evidence type="ECO:0000313" key="9">
    <source>
        <dbReference type="Proteomes" id="UP000472271"/>
    </source>
</evidence>
<dbReference type="Ensembl" id="ENSSORT00005042544.1">
    <property type="protein sequence ID" value="ENSSORP00005041479.1"/>
    <property type="gene ID" value="ENSSORG00005019256.1"/>
</dbReference>
<feature type="transmembrane region" description="Helical" evidence="7">
    <location>
        <begin position="354"/>
        <end position="375"/>
    </location>
</feature>